<gene>
    <name evidence="2" type="ORF">E2C01_032507</name>
</gene>
<proteinExistence type="predicted"/>
<feature type="region of interest" description="Disordered" evidence="1">
    <location>
        <begin position="67"/>
        <end position="101"/>
    </location>
</feature>
<protein>
    <submittedName>
        <fullName evidence="2">Uncharacterized protein</fullName>
    </submittedName>
</protein>
<evidence type="ECO:0000313" key="2">
    <source>
        <dbReference type="EMBL" id="MPC38988.1"/>
    </source>
</evidence>
<accession>A0A5B7F145</accession>
<name>A0A5B7F145_PORTR</name>
<organism evidence="2 3">
    <name type="scientific">Portunus trituberculatus</name>
    <name type="common">Swimming crab</name>
    <name type="synonym">Neptunus trituberculatus</name>
    <dbReference type="NCBI Taxonomy" id="210409"/>
    <lineage>
        <taxon>Eukaryota</taxon>
        <taxon>Metazoa</taxon>
        <taxon>Ecdysozoa</taxon>
        <taxon>Arthropoda</taxon>
        <taxon>Crustacea</taxon>
        <taxon>Multicrustacea</taxon>
        <taxon>Malacostraca</taxon>
        <taxon>Eumalacostraca</taxon>
        <taxon>Eucarida</taxon>
        <taxon>Decapoda</taxon>
        <taxon>Pleocyemata</taxon>
        <taxon>Brachyura</taxon>
        <taxon>Eubrachyura</taxon>
        <taxon>Portunoidea</taxon>
        <taxon>Portunidae</taxon>
        <taxon>Portuninae</taxon>
        <taxon>Portunus</taxon>
    </lineage>
</organism>
<evidence type="ECO:0000256" key="1">
    <source>
        <dbReference type="SAM" id="MobiDB-lite"/>
    </source>
</evidence>
<dbReference type="Proteomes" id="UP000324222">
    <property type="component" value="Unassembled WGS sequence"/>
</dbReference>
<sequence length="150" mass="16333">MLTAIHYVLLAYASSTSQYASLIMIEPAHYTSDGRQSIVSIFHRFSRHLSPIRHPQDRHSFHKYSPAPNGVAAPNHRKPLMSKTSSSTVYAEGEQNDPRPHGKTLNVVWVANITKVSAARPHSELAASAVISVTASAYTLSRDAALSGRG</sequence>
<reference evidence="2 3" key="1">
    <citation type="submission" date="2019-05" db="EMBL/GenBank/DDBJ databases">
        <title>Another draft genome of Portunus trituberculatus and its Hox gene families provides insights of decapod evolution.</title>
        <authorList>
            <person name="Jeong J.-H."/>
            <person name="Song I."/>
            <person name="Kim S."/>
            <person name="Choi T."/>
            <person name="Kim D."/>
            <person name="Ryu S."/>
            <person name="Kim W."/>
        </authorList>
    </citation>
    <scope>NUCLEOTIDE SEQUENCE [LARGE SCALE GENOMIC DNA]</scope>
    <source>
        <tissue evidence="2">Muscle</tissue>
    </source>
</reference>
<keyword evidence="3" id="KW-1185">Reference proteome</keyword>
<comment type="caution">
    <text evidence="2">The sequence shown here is derived from an EMBL/GenBank/DDBJ whole genome shotgun (WGS) entry which is preliminary data.</text>
</comment>
<evidence type="ECO:0000313" key="3">
    <source>
        <dbReference type="Proteomes" id="UP000324222"/>
    </source>
</evidence>
<dbReference type="EMBL" id="VSRR010004227">
    <property type="protein sequence ID" value="MPC38988.1"/>
    <property type="molecule type" value="Genomic_DNA"/>
</dbReference>
<dbReference type="AlphaFoldDB" id="A0A5B7F145"/>